<proteinExistence type="predicted"/>
<evidence type="ECO:0000313" key="2">
    <source>
        <dbReference type="Proteomes" id="UP001199915"/>
    </source>
</evidence>
<evidence type="ECO:0000313" key="1">
    <source>
        <dbReference type="EMBL" id="MCG4767297.1"/>
    </source>
</evidence>
<dbReference type="RefSeq" id="WP_158568351.1">
    <property type="nucleotide sequence ID" value="NZ_JAAITR010000007.1"/>
</dbReference>
<sequence>MRNPKHYIVSGPSVPEKDFTNKRNARKFLFQNSENGYDAMIDCLDTDPCCK</sequence>
<dbReference type="Proteomes" id="UP001199915">
    <property type="component" value="Unassembled WGS sequence"/>
</dbReference>
<dbReference type="AlphaFoldDB" id="A0AAE3F4H5"/>
<name>A0AAE3F4H5_9FIRM</name>
<organism evidence="1 2">
    <name type="scientific">Fusicatenibacter saccharivorans</name>
    <dbReference type="NCBI Taxonomy" id="1150298"/>
    <lineage>
        <taxon>Bacteria</taxon>
        <taxon>Bacillati</taxon>
        <taxon>Bacillota</taxon>
        <taxon>Clostridia</taxon>
        <taxon>Lachnospirales</taxon>
        <taxon>Lachnospiraceae</taxon>
        <taxon>Fusicatenibacter</taxon>
    </lineage>
</organism>
<accession>A0AAE3F4H5</accession>
<reference evidence="1" key="1">
    <citation type="submission" date="2022-01" db="EMBL/GenBank/DDBJ databases">
        <title>Collection of gut derived symbiotic bacterial strains cultured from healthy donors.</title>
        <authorList>
            <person name="Lin H."/>
            <person name="Kohout C."/>
            <person name="Waligurski E."/>
            <person name="Pamer E.G."/>
        </authorList>
    </citation>
    <scope>NUCLEOTIDE SEQUENCE</scope>
    <source>
        <strain evidence="1">DFI.5.49</strain>
    </source>
</reference>
<dbReference type="EMBL" id="JAKNFS010000040">
    <property type="protein sequence ID" value="MCG4767297.1"/>
    <property type="molecule type" value="Genomic_DNA"/>
</dbReference>
<protein>
    <submittedName>
        <fullName evidence="1">Uncharacterized protein</fullName>
    </submittedName>
</protein>
<dbReference type="GeneID" id="79855366"/>
<comment type="caution">
    <text evidence="1">The sequence shown here is derived from an EMBL/GenBank/DDBJ whole genome shotgun (WGS) entry which is preliminary data.</text>
</comment>
<gene>
    <name evidence="1" type="ORF">L0N21_17595</name>
</gene>